<keyword evidence="9" id="KW-1185">Reference proteome</keyword>
<reference evidence="8" key="1">
    <citation type="journal article" date="2023" name="Plant J.">
        <title>The genome of the king protea, Protea cynaroides.</title>
        <authorList>
            <person name="Chang J."/>
            <person name="Duong T.A."/>
            <person name="Schoeman C."/>
            <person name="Ma X."/>
            <person name="Roodt D."/>
            <person name="Barker N."/>
            <person name="Li Z."/>
            <person name="Van de Peer Y."/>
            <person name="Mizrachi E."/>
        </authorList>
    </citation>
    <scope>NUCLEOTIDE SEQUENCE</scope>
    <source>
        <tissue evidence="8">Young leaves</tissue>
    </source>
</reference>
<feature type="compositionally biased region" description="Basic and acidic residues" evidence="7">
    <location>
        <begin position="15"/>
        <end position="36"/>
    </location>
</feature>
<protein>
    <recommendedName>
        <fullName evidence="10">Transmembrane protein 208</fullName>
    </recommendedName>
</protein>
<keyword evidence="4" id="KW-0256">Endoplasmic reticulum</keyword>
<dbReference type="Proteomes" id="UP001141806">
    <property type="component" value="Unassembled WGS sequence"/>
</dbReference>
<keyword evidence="3" id="KW-0812">Transmembrane</keyword>
<dbReference type="PANTHER" id="PTHR13505">
    <property type="entry name" value="TRANSMEMBRANE PROTEIN 208"/>
    <property type="match status" value="1"/>
</dbReference>
<evidence type="ECO:0000256" key="3">
    <source>
        <dbReference type="ARBA" id="ARBA00022692"/>
    </source>
</evidence>
<name>A0A9Q0KLJ8_9MAGN</name>
<accession>A0A9Q0KLJ8</accession>
<comment type="similarity">
    <text evidence="2">Belongs to the TMEM208 family.</text>
</comment>
<feature type="region of interest" description="Disordered" evidence="7">
    <location>
        <begin position="216"/>
        <end position="237"/>
    </location>
</feature>
<sequence>MHCPRQISRSSSRWGRAEVGESKPRVKTRESSESDSHLSNSFPVFWHCWNEGEVQRRRGSLFFSTALSRHSRQNPEQRACKKSPPDALLAVAWVLLRRDGKPGCKETEGRECPSHGKATSSHHSLQCYICFVAYVIPYQQLEKMAQPSYGDDGELLDGGFDMSTSGVCSYIHDVIYITSFVQLMSIISGKFWYTYLLIPAFAGYKLFGVTRGFMSQGSEGTMEDEKSRKKREKMEKKASRGKFVKARSKQGSAPTGGMLVEGATTTVIEMPQEVGQLVICYDMWEHLWILQILSDRLLGLAEMVPSLVSNRGVDLGHSLGFSSEEHMVAVPVGGCDGAADRRLQGRGAFKEADELNPMRVDGVAILHVEDEVLRDDGNWGMFMLAQIKLMATTMVGVCMTQMAKHGFKFYKDGCRDDSFHSTTFDAKNCNYSIIGAATNKIPFHDR</sequence>
<dbReference type="InterPro" id="IPR008506">
    <property type="entry name" value="SND2/TMEM208"/>
</dbReference>
<evidence type="ECO:0000256" key="7">
    <source>
        <dbReference type="SAM" id="MobiDB-lite"/>
    </source>
</evidence>
<keyword evidence="5" id="KW-1133">Transmembrane helix</keyword>
<evidence type="ECO:0000256" key="2">
    <source>
        <dbReference type="ARBA" id="ARBA00009950"/>
    </source>
</evidence>
<keyword evidence="6" id="KW-0472">Membrane</keyword>
<dbReference type="AlphaFoldDB" id="A0A9Q0KLJ8"/>
<feature type="region of interest" description="Disordered" evidence="7">
    <location>
        <begin position="1"/>
        <end position="38"/>
    </location>
</feature>
<evidence type="ECO:0000256" key="6">
    <source>
        <dbReference type="ARBA" id="ARBA00023136"/>
    </source>
</evidence>
<evidence type="ECO:0000313" key="8">
    <source>
        <dbReference type="EMBL" id="KAJ4972451.1"/>
    </source>
</evidence>
<dbReference type="EMBL" id="JAMYWD010000004">
    <property type="protein sequence ID" value="KAJ4972451.1"/>
    <property type="molecule type" value="Genomic_DNA"/>
</dbReference>
<evidence type="ECO:0000313" key="9">
    <source>
        <dbReference type="Proteomes" id="UP001141806"/>
    </source>
</evidence>
<evidence type="ECO:0000256" key="5">
    <source>
        <dbReference type="ARBA" id="ARBA00022989"/>
    </source>
</evidence>
<comment type="caution">
    <text evidence="8">The sequence shown here is derived from an EMBL/GenBank/DDBJ whole genome shotgun (WGS) entry which is preliminary data.</text>
</comment>
<dbReference type="GO" id="GO:0005789">
    <property type="term" value="C:endoplasmic reticulum membrane"/>
    <property type="evidence" value="ECO:0007669"/>
    <property type="project" value="UniProtKB-SubCell"/>
</dbReference>
<comment type="subcellular location">
    <subcellularLocation>
        <location evidence="1">Endoplasmic reticulum membrane</location>
        <topology evidence="1">Multi-pass membrane protein</topology>
    </subcellularLocation>
</comment>
<evidence type="ECO:0008006" key="10">
    <source>
        <dbReference type="Google" id="ProtNLM"/>
    </source>
</evidence>
<gene>
    <name evidence="8" type="ORF">NE237_005625</name>
</gene>
<dbReference type="GO" id="GO:0006624">
    <property type="term" value="P:vacuolar protein processing"/>
    <property type="evidence" value="ECO:0007669"/>
    <property type="project" value="TreeGrafter"/>
</dbReference>
<organism evidence="8 9">
    <name type="scientific">Protea cynaroides</name>
    <dbReference type="NCBI Taxonomy" id="273540"/>
    <lineage>
        <taxon>Eukaryota</taxon>
        <taxon>Viridiplantae</taxon>
        <taxon>Streptophyta</taxon>
        <taxon>Embryophyta</taxon>
        <taxon>Tracheophyta</taxon>
        <taxon>Spermatophyta</taxon>
        <taxon>Magnoliopsida</taxon>
        <taxon>Proteales</taxon>
        <taxon>Proteaceae</taxon>
        <taxon>Protea</taxon>
    </lineage>
</organism>
<feature type="compositionally biased region" description="Basic and acidic residues" evidence="7">
    <location>
        <begin position="223"/>
        <end position="237"/>
    </location>
</feature>
<dbReference type="Pfam" id="PF05620">
    <property type="entry name" value="TMEM208_SND2"/>
    <property type="match status" value="1"/>
</dbReference>
<dbReference type="OrthoDB" id="276296at2759"/>
<dbReference type="GO" id="GO:0005773">
    <property type="term" value="C:vacuole"/>
    <property type="evidence" value="ECO:0007669"/>
    <property type="project" value="GOC"/>
</dbReference>
<evidence type="ECO:0000256" key="1">
    <source>
        <dbReference type="ARBA" id="ARBA00004477"/>
    </source>
</evidence>
<dbReference type="PANTHER" id="PTHR13505:SF7">
    <property type="entry name" value="TRANSMEMBRANE PROTEIN 208"/>
    <property type="match status" value="1"/>
</dbReference>
<proteinExistence type="inferred from homology"/>
<evidence type="ECO:0000256" key="4">
    <source>
        <dbReference type="ARBA" id="ARBA00022824"/>
    </source>
</evidence>